<dbReference type="Pfam" id="PF05362">
    <property type="entry name" value="Lon_C"/>
    <property type="match status" value="1"/>
</dbReference>
<keyword evidence="1" id="KW-1133">Transmembrane helix</keyword>
<keyword evidence="4" id="KW-1185">Reference proteome</keyword>
<evidence type="ECO:0000259" key="2">
    <source>
        <dbReference type="Pfam" id="PF05362"/>
    </source>
</evidence>
<sequence>MQRTDASEGLSGRSRAVRTRAGLVWMLVLALVAVVVSGLPLPAFTVVPGDAISLSATMTVDGVLAEDVLSGDFLVTTIALDDADVADLVRSWGDPDTRVVPRTAFMAASVDQDAFVAEQQARFRASLGFAADIAAALTDHGPVVVDVADDRVGGPSGGLTASLAAYDVLDDGDLAAGRSIAATGEVLPDGTVVGVGSVADKVRGAARAGAAVFLVPAAQASDAGTAVPDGSGMQVIGVGSVAEAVQLLSAR</sequence>
<feature type="domain" description="Lon proteolytic" evidence="2">
    <location>
        <begin position="154"/>
        <end position="242"/>
    </location>
</feature>
<protein>
    <submittedName>
        <fullName evidence="3">Lon-like protease with PDZ domain</fullName>
    </submittedName>
</protein>
<evidence type="ECO:0000256" key="1">
    <source>
        <dbReference type="SAM" id="Phobius"/>
    </source>
</evidence>
<organism evidence="3 4">
    <name type="scientific">Euzebya pacifica</name>
    <dbReference type="NCBI Taxonomy" id="1608957"/>
    <lineage>
        <taxon>Bacteria</taxon>
        <taxon>Bacillati</taxon>
        <taxon>Actinomycetota</taxon>
        <taxon>Nitriliruptoria</taxon>
        <taxon>Euzebyales</taxon>
    </lineage>
</organism>
<reference evidence="3 4" key="1">
    <citation type="submission" date="2018-09" db="EMBL/GenBank/DDBJ databases">
        <title>Complete genome sequence of Euzebya sp. DY32-46 isolated from seawater of Pacific Ocean.</title>
        <authorList>
            <person name="Xu L."/>
            <person name="Wu Y.-H."/>
            <person name="Xu X.-W."/>
        </authorList>
    </citation>
    <scope>NUCLEOTIDE SEQUENCE [LARGE SCALE GENOMIC DNA]</scope>
    <source>
        <strain evidence="3 4">DY32-46</strain>
    </source>
</reference>
<keyword evidence="3" id="KW-0645">Protease</keyword>
<keyword evidence="1" id="KW-0472">Membrane</keyword>
<dbReference type="Gene3D" id="3.30.230.10">
    <property type="match status" value="1"/>
</dbReference>
<dbReference type="EMBL" id="CP031165">
    <property type="protein sequence ID" value="AXV05310.1"/>
    <property type="molecule type" value="Genomic_DNA"/>
</dbReference>
<proteinExistence type="predicted"/>
<dbReference type="GO" id="GO:0006508">
    <property type="term" value="P:proteolysis"/>
    <property type="evidence" value="ECO:0007669"/>
    <property type="project" value="UniProtKB-KW"/>
</dbReference>
<dbReference type="SUPFAM" id="SSF54211">
    <property type="entry name" value="Ribosomal protein S5 domain 2-like"/>
    <property type="match status" value="1"/>
</dbReference>
<dbReference type="AlphaFoldDB" id="A0A346XSW3"/>
<name>A0A346XSW3_9ACTN</name>
<dbReference type="Proteomes" id="UP000264006">
    <property type="component" value="Chromosome"/>
</dbReference>
<keyword evidence="1" id="KW-0812">Transmembrane</keyword>
<dbReference type="InterPro" id="IPR020568">
    <property type="entry name" value="Ribosomal_Su5_D2-typ_SF"/>
</dbReference>
<evidence type="ECO:0000313" key="4">
    <source>
        <dbReference type="Proteomes" id="UP000264006"/>
    </source>
</evidence>
<dbReference type="InterPro" id="IPR014721">
    <property type="entry name" value="Ribsml_uS5_D2-typ_fold_subgr"/>
</dbReference>
<evidence type="ECO:0000313" key="3">
    <source>
        <dbReference type="EMBL" id="AXV05310.1"/>
    </source>
</evidence>
<dbReference type="GO" id="GO:0004176">
    <property type="term" value="F:ATP-dependent peptidase activity"/>
    <property type="evidence" value="ECO:0007669"/>
    <property type="project" value="InterPro"/>
</dbReference>
<dbReference type="RefSeq" id="WP_114590137.1">
    <property type="nucleotide sequence ID" value="NZ_CAXIBR010000081.1"/>
</dbReference>
<feature type="transmembrane region" description="Helical" evidence="1">
    <location>
        <begin position="21"/>
        <end position="41"/>
    </location>
</feature>
<accession>A0A346XSW3</accession>
<dbReference type="KEGG" id="euz:DVS28_a0608"/>
<dbReference type="OrthoDB" id="2356897at2"/>
<dbReference type="InterPro" id="IPR008269">
    <property type="entry name" value="Lon_proteolytic"/>
</dbReference>
<gene>
    <name evidence="3" type="ORF">DVS28_a0608</name>
</gene>
<dbReference type="GO" id="GO:0004252">
    <property type="term" value="F:serine-type endopeptidase activity"/>
    <property type="evidence" value="ECO:0007669"/>
    <property type="project" value="InterPro"/>
</dbReference>
<keyword evidence="3" id="KW-0378">Hydrolase</keyword>